<dbReference type="GO" id="GO:0008239">
    <property type="term" value="F:dipeptidyl-peptidase activity"/>
    <property type="evidence" value="ECO:0007669"/>
    <property type="project" value="InterPro"/>
</dbReference>
<dbReference type="InterPro" id="IPR013736">
    <property type="entry name" value="Xaa-Pro_dipept_C"/>
</dbReference>
<dbReference type="Gene3D" id="3.40.50.1820">
    <property type="entry name" value="alpha/beta hydrolase"/>
    <property type="match status" value="2"/>
</dbReference>
<feature type="domain" description="Xaa-Pro dipeptidyl-peptidase C-terminal" evidence="2">
    <location>
        <begin position="294"/>
        <end position="532"/>
    </location>
</feature>
<dbReference type="SUPFAM" id="SSF53474">
    <property type="entry name" value="alpha/beta-Hydrolases"/>
    <property type="match status" value="1"/>
</dbReference>
<dbReference type="InterPro" id="IPR000383">
    <property type="entry name" value="Xaa-Pro-like_dom"/>
</dbReference>
<dbReference type="SMART" id="SM00939">
    <property type="entry name" value="PepX_C"/>
    <property type="match status" value="1"/>
</dbReference>
<dbReference type="InterPro" id="IPR050585">
    <property type="entry name" value="Xaa-Pro_dipeptidyl-ppase/CocE"/>
</dbReference>
<proteinExistence type="predicted"/>
<dbReference type="InterPro" id="IPR005674">
    <property type="entry name" value="CocE/Ser_esterase"/>
</dbReference>
<name>A0A381UBW9_9ZZZZ</name>
<dbReference type="PANTHER" id="PTHR43056">
    <property type="entry name" value="PEPTIDASE S9 PROLYL OLIGOPEPTIDASE"/>
    <property type="match status" value="1"/>
</dbReference>
<keyword evidence="1" id="KW-0378">Hydrolase</keyword>
<evidence type="ECO:0000256" key="1">
    <source>
        <dbReference type="ARBA" id="ARBA00022801"/>
    </source>
</evidence>
<dbReference type="SUPFAM" id="SSF49785">
    <property type="entry name" value="Galactose-binding domain-like"/>
    <property type="match status" value="1"/>
</dbReference>
<accession>A0A381UBW9</accession>
<sequence>VAKLSIKKRFPYKVKIIDNIWIPLSDGCKLAAKIFKPNISSNKKVPAILEYIPYRKNDYTSVQDYAVHKYFAGYGYVSVRVDMRGSGESDGLLLDEYLKIEQKDGFEVVNWLSCQPWCSGNVGMIGFSWGGITAMQVASLNPKGLKAIIPVTSSVDRYYDDGGYFLGCLVGQTIGWGVEMDSLSTRPPDPDIVGSKWEKVWKNRLKNTPPFVPIWLSHQKKDKYWLQGTISKNYKLIKCPVLSAGGWADCWPNTVGRLVKNLDVNVKGISGPWGHNYSCFAKPGPQIGFLQECIRWWDKWLNNIENNADKDPRITAFIRKSMTPNSLGDDRPGYWITENSWPPKTSINKKFYFSKNKLINSRTTLKNKYVIFSSPQNTGYGSGEYMPWFIAGDGPELPTDQKIDDAKSLVFDTNSLKENYKILGSPKLSLKVSSDQNCGMIAARICEINPDRSSNLVTFGIINLAQRNGREKNLRVLKNKFYSISLNLNDTGYEFSKGNKIRISLSTSYWPMAWPLPKNFKLRLKLDECSLTLPKNILKINKKTSFNFKKPEIAEFRKTSTLKKPQKRFRKILEDKENDMTIFEIFHDASWIGPGLIKINDNGMILQSFVNQKFTINNNNPLSAIASYKHEHIMKKSKLNIKIIALTTISCDKKFFYYNYFLETFNNNKNFFTKKIKKQILRKGF</sequence>
<gene>
    <name evidence="3" type="ORF">METZ01_LOCUS78576</name>
</gene>
<evidence type="ECO:0000313" key="3">
    <source>
        <dbReference type="EMBL" id="SVA25722.1"/>
    </source>
</evidence>
<dbReference type="InterPro" id="IPR029058">
    <property type="entry name" value="AB_hydrolase_fold"/>
</dbReference>
<reference evidence="3" key="1">
    <citation type="submission" date="2018-05" db="EMBL/GenBank/DDBJ databases">
        <authorList>
            <person name="Lanie J.A."/>
            <person name="Ng W.-L."/>
            <person name="Kazmierczak K.M."/>
            <person name="Andrzejewski T.M."/>
            <person name="Davidsen T.M."/>
            <person name="Wayne K.J."/>
            <person name="Tettelin H."/>
            <person name="Glass J.I."/>
            <person name="Rusch D."/>
            <person name="Podicherti R."/>
            <person name="Tsui H.-C.T."/>
            <person name="Winkler M.E."/>
        </authorList>
    </citation>
    <scope>NUCLEOTIDE SEQUENCE</scope>
</reference>
<dbReference type="InterPro" id="IPR008979">
    <property type="entry name" value="Galactose-bd-like_sf"/>
</dbReference>
<feature type="non-terminal residue" evidence="3">
    <location>
        <position position="1"/>
    </location>
</feature>
<dbReference type="EMBL" id="UINC01006140">
    <property type="protein sequence ID" value="SVA25722.1"/>
    <property type="molecule type" value="Genomic_DNA"/>
</dbReference>
<dbReference type="AlphaFoldDB" id="A0A381UBW9"/>
<evidence type="ECO:0000259" key="2">
    <source>
        <dbReference type="SMART" id="SM00939"/>
    </source>
</evidence>
<protein>
    <recommendedName>
        <fullName evidence="2">Xaa-Pro dipeptidyl-peptidase C-terminal domain-containing protein</fullName>
    </recommendedName>
</protein>
<dbReference type="Pfam" id="PF08530">
    <property type="entry name" value="PepX_C"/>
    <property type="match status" value="1"/>
</dbReference>
<dbReference type="Pfam" id="PF02129">
    <property type="entry name" value="Peptidase_S15"/>
    <property type="match status" value="1"/>
</dbReference>
<dbReference type="Gene3D" id="2.60.120.260">
    <property type="entry name" value="Galactose-binding domain-like"/>
    <property type="match status" value="1"/>
</dbReference>
<dbReference type="PANTHER" id="PTHR43056:SF10">
    <property type="entry name" value="COCE_NOND FAMILY, PUTATIVE (AFU_ORTHOLOGUE AFUA_7G00600)-RELATED"/>
    <property type="match status" value="1"/>
</dbReference>
<organism evidence="3">
    <name type="scientific">marine metagenome</name>
    <dbReference type="NCBI Taxonomy" id="408172"/>
    <lineage>
        <taxon>unclassified sequences</taxon>
        <taxon>metagenomes</taxon>
        <taxon>ecological metagenomes</taxon>
    </lineage>
</organism>
<dbReference type="NCBIfam" id="TIGR00976">
    <property type="entry name" value="CocE_NonD"/>
    <property type="match status" value="1"/>
</dbReference>